<dbReference type="CDD" id="cd01650">
    <property type="entry name" value="RT_nLTR_like"/>
    <property type="match status" value="1"/>
</dbReference>
<evidence type="ECO:0000259" key="1">
    <source>
        <dbReference type="Pfam" id="PF00078"/>
    </source>
</evidence>
<dbReference type="AlphaFoldDB" id="A0A699LDL0"/>
<feature type="non-terminal residue" evidence="2">
    <location>
        <position position="1"/>
    </location>
</feature>
<dbReference type="PANTHER" id="PTHR46890">
    <property type="entry name" value="NON-LTR RETROLELEMENT REVERSE TRANSCRIPTASE-LIKE PROTEIN-RELATED"/>
    <property type="match status" value="1"/>
</dbReference>
<dbReference type="InterPro" id="IPR000477">
    <property type="entry name" value="RT_dom"/>
</dbReference>
<gene>
    <name evidence="2" type="ORF">Tci_701609</name>
</gene>
<proteinExistence type="predicted"/>
<dbReference type="EMBL" id="BKCJ010595631">
    <property type="protein sequence ID" value="GFB29638.1"/>
    <property type="molecule type" value="Genomic_DNA"/>
</dbReference>
<dbReference type="PANTHER" id="PTHR46890:SF50">
    <property type="entry name" value="RNA-DIRECTED DNA POLYMERASE, EUKARYOTA, REVERSE TRANSCRIPTASE ZINC-BINDING DOMAIN PROTEIN-RELATED"/>
    <property type="match status" value="1"/>
</dbReference>
<accession>A0A699LDL0</accession>
<protein>
    <submittedName>
        <fullName evidence="2">RNA-directed DNA polymerase, eukaryota</fullName>
    </submittedName>
</protein>
<dbReference type="Pfam" id="PF00078">
    <property type="entry name" value="RVT_1"/>
    <property type="match status" value="1"/>
</dbReference>
<dbReference type="InterPro" id="IPR052343">
    <property type="entry name" value="Retrotransposon-Effector_Assoc"/>
</dbReference>
<feature type="non-terminal residue" evidence="2">
    <location>
        <position position="419"/>
    </location>
</feature>
<reference evidence="2" key="1">
    <citation type="journal article" date="2019" name="Sci. Rep.">
        <title>Draft genome of Tanacetum cinerariifolium, the natural source of mosquito coil.</title>
        <authorList>
            <person name="Yamashiro T."/>
            <person name="Shiraishi A."/>
            <person name="Satake H."/>
            <person name="Nakayama K."/>
        </authorList>
    </citation>
    <scope>NUCLEOTIDE SEQUENCE</scope>
</reference>
<organism evidence="2">
    <name type="scientific">Tanacetum cinerariifolium</name>
    <name type="common">Dalmatian daisy</name>
    <name type="synonym">Chrysanthemum cinerariifolium</name>
    <dbReference type="NCBI Taxonomy" id="118510"/>
    <lineage>
        <taxon>Eukaryota</taxon>
        <taxon>Viridiplantae</taxon>
        <taxon>Streptophyta</taxon>
        <taxon>Embryophyta</taxon>
        <taxon>Tracheophyta</taxon>
        <taxon>Spermatophyta</taxon>
        <taxon>Magnoliopsida</taxon>
        <taxon>eudicotyledons</taxon>
        <taxon>Gunneridae</taxon>
        <taxon>Pentapetalae</taxon>
        <taxon>asterids</taxon>
        <taxon>campanulids</taxon>
        <taxon>Asterales</taxon>
        <taxon>Asteraceae</taxon>
        <taxon>Asteroideae</taxon>
        <taxon>Anthemideae</taxon>
        <taxon>Anthemidinae</taxon>
        <taxon>Tanacetum</taxon>
    </lineage>
</organism>
<comment type="caution">
    <text evidence="2">The sequence shown here is derived from an EMBL/GenBank/DDBJ whole genome shotgun (WGS) entry which is preliminary data.</text>
</comment>
<evidence type="ECO:0000313" key="2">
    <source>
        <dbReference type="EMBL" id="GFB29638.1"/>
    </source>
</evidence>
<name>A0A699LDL0_TANCI</name>
<dbReference type="GO" id="GO:0003964">
    <property type="term" value="F:RNA-directed DNA polymerase activity"/>
    <property type="evidence" value="ECO:0007669"/>
    <property type="project" value="UniProtKB-KW"/>
</dbReference>
<keyword evidence="2" id="KW-0548">Nucleotidyltransferase</keyword>
<sequence>INKRHANLSIKGVMIDGECVDDPNRVKVEFCTHFAKHFQDTGTSHCRLNFNFPNRLNTVQAVELEAPLSRDEIRKAVWGCGENKSPGPDGFTFEFFRKFWDVVGPDLCIAVEWFFEHCSFSKGCNSSFIALIPKNLDPKIVSDYRPISLIGSLYKVVTKILVNRLSMVIPDLILDVQTAFLPNCQILDGPFILNELLSWCKQKNQQAMVFKVDFAKAYDSIRWDFLDDVLNWLKINLKKSHLLGVGVPTPTVMAATATIGCSVMETPFNYLGIMVGGNMSLIKSWDDTVSKLKSRLSKWKLKTPSIGGRFTLLKLVLGFTPINSMSLYKVPKAVLHSMEAIRRNFSMAFKTMKGKLHGLSGPRIRVGNGLRTSFWNDPWIGDSLLRFLRLYFTLWKLYVGIFSMAFKTMKGKLHGLSGP</sequence>
<keyword evidence="2" id="KW-0695">RNA-directed DNA polymerase</keyword>
<feature type="domain" description="Reverse transcriptase" evidence="1">
    <location>
        <begin position="136"/>
        <end position="236"/>
    </location>
</feature>
<keyword evidence="2" id="KW-0808">Transferase</keyword>